<keyword evidence="3" id="KW-1185">Reference proteome</keyword>
<name>A0A8S1LZC9_PARPR</name>
<dbReference type="AlphaFoldDB" id="A0A8S1LZC9"/>
<comment type="caution">
    <text evidence="2">The sequence shown here is derived from an EMBL/GenBank/DDBJ whole genome shotgun (WGS) entry which is preliminary data.</text>
</comment>
<gene>
    <name evidence="2" type="ORF">PPRIM_AZ9-3.1.T0510005</name>
</gene>
<dbReference type="EMBL" id="CAJJDM010000051">
    <property type="protein sequence ID" value="CAD8073380.1"/>
    <property type="molecule type" value="Genomic_DNA"/>
</dbReference>
<proteinExistence type="predicted"/>
<reference evidence="2" key="1">
    <citation type="submission" date="2021-01" db="EMBL/GenBank/DDBJ databases">
        <authorList>
            <consortium name="Genoscope - CEA"/>
            <person name="William W."/>
        </authorList>
    </citation>
    <scope>NUCLEOTIDE SEQUENCE</scope>
</reference>
<organism evidence="2 3">
    <name type="scientific">Paramecium primaurelia</name>
    <dbReference type="NCBI Taxonomy" id="5886"/>
    <lineage>
        <taxon>Eukaryota</taxon>
        <taxon>Sar</taxon>
        <taxon>Alveolata</taxon>
        <taxon>Ciliophora</taxon>
        <taxon>Intramacronucleata</taxon>
        <taxon>Oligohymenophorea</taxon>
        <taxon>Peniculida</taxon>
        <taxon>Parameciidae</taxon>
        <taxon>Paramecium</taxon>
    </lineage>
</organism>
<dbReference type="GO" id="GO:0003676">
    <property type="term" value="F:nucleic acid binding"/>
    <property type="evidence" value="ECO:0007669"/>
    <property type="project" value="InterPro"/>
</dbReference>
<dbReference type="InterPro" id="IPR000467">
    <property type="entry name" value="G_patch_dom"/>
</dbReference>
<feature type="domain" description="G-patch" evidence="1">
    <location>
        <begin position="237"/>
        <end position="290"/>
    </location>
</feature>
<protein>
    <recommendedName>
        <fullName evidence="1">G-patch domain-containing protein</fullName>
    </recommendedName>
</protein>
<evidence type="ECO:0000313" key="3">
    <source>
        <dbReference type="Proteomes" id="UP000688137"/>
    </source>
</evidence>
<sequence length="320" mass="37605">MNQNLVYQDSLHYKDQDIVIDLGDSNQHNFYISLSNSYQNSNHTSPECDFDYNYQDELLSSSKIVKKQQAFENFSKSKSLYQQNQNIQITLFDNNYSKALGKLEKNRKSVHFNLENNKIQLITNFDTDYYMSFEERKALYQPFSIHKQKIFLEDEDLFDDEDDEQFMLLQNNSINVIVVRDKTLKGILKQNNLKEEPLTTNEYLVMNITQQNFPISQETIVTKREKLLLEKKIEDHQYGIGLKFLKKYGFECGSGLGLKKQGILEPVQTQKQTNFSQNLEKKNNFLQNIDCTNRKKRKIELIAVSDDEQEYCQNANQKSG</sequence>
<evidence type="ECO:0000313" key="2">
    <source>
        <dbReference type="EMBL" id="CAD8073380.1"/>
    </source>
</evidence>
<dbReference type="PROSITE" id="PS50174">
    <property type="entry name" value="G_PATCH"/>
    <property type="match status" value="1"/>
</dbReference>
<dbReference type="OMA" id="HNFYISL"/>
<accession>A0A8S1LZC9</accession>
<dbReference type="Proteomes" id="UP000688137">
    <property type="component" value="Unassembled WGS sequence"/>
</dbReference>
<dbReference type="SMART" id="SM00443">
    <property type="entry name" value="G_patch"/>
    <property type="match status" value="1"/>
</dbReference>
<dbReference type="Pfam" id="PF01585">
    <property type="entry name" value="G-patch"/>
    <property type="match status" value="1"/>
</dbReference>
<evidence type="ECO:0000259" key="1">
    <source>
        <dbReference type="PROSITE" id="PS50174"/>
    </source>
</evidence>